<feature type="transmembrane region" description="Helical" evidence="1">
    <location>
        <begin position="12"/>
        <end position="34"/>
    </location>
</feature>
<dbReference type="PANTHER" id="PTHR40089">
    <property type="entry name" value="ETHANOLAMINE UTILIZATION PROTEIN EUTH"/>
    <property type="match status" value="1"/>
</dbReference>
<dbReference type="RefSeq" id="WP_118643109.1">
    <property type="nucleotide sequence ID" value="NZ_CP060635.1"/>
</dbReference>
<keyword evidence="1" id="KW-0472">Membrane</keyword>
<protein>
    <submittedName>
        <fullName evidence="2">Ethanolamine utilization protein EutH</fullName>
    </submittedName>
</protein>
<feature type="transmembrane region" description="Helical" evidence="1">
    <location>
        <begin position="187"/>
        <end position="208"/>
    </location>
</feature>
<accession>A0A7G9GHQ2</accession>
<dbReference type="AlphaFoldDB" id="A0A7G9GHQ2"/>
<dbReference type="PANTHER" id="PTHR40089:SF1">
    <property type="entry name" value="ETHANOLAMINE PERMEASE EUTH-RELATED"/>
    <property type="match status" value="1"/>
</dbReference>
<feature type="transmembrane region" description="Helical" evidence="1">
    <location>
        <begin position="117"/>
        <end position="140"/>
    </location>
</feature>
<dbReference type="PIRSF" id="PIRSF019466">
    <property type="entry name" value="EutH"/>
    <property type="match status" value="1"/>
</dbReference>
<feature type="transmembrane region" description="Helical" evidence="1">
    <location>
        <begin position="360"/>
        <end position="383"/>
    </location>
</feature>
<organism evidence="2 3">
    <name type="scientific">Wansuia hejianensis</name>
    <dbReference type="NCBI Taxonomy" id="2763667"/>
    <lineage>
        <taxon>Bacteria</taxon>
        <taxon>Bacillati</taxon>
        <taxon>Bacillota</taxon>
        <taxon>Clostridia</taxon>
        <taxon>Lachnospirales</taxon>
        <taxon>Lachnospiraceae</taxon>
        <taxon>Wansuia</taxon>
    </lineage>
</organism>
<reference evidence="2 3" key="1">
    <citation type="submission" date="2020-08" db="EMBL/GenBank/DDBJ databases">
        <authorList>
            <person name="Liu C."/>
            <person name="Sun Q."/>
        </authorList>
    </citation>
    <scope>NUCLEOTIDE SEQUENCE [LARGE SCALE GENOMIC DNA]</scope>
    <source>
        <strain evidence="2 3">NSJ-29</strain>
    </source>
</reference>
<dbReference type="KEGG" id="whj:H9Q79_08755"/>
<proteinExistence type="predicted"/>
<keyword evidence="3" id="KW-1185">Reference proteome</keyword>
<evidence type="ECO:0000313" key="2">
    <source>
        <dbReference type="EMBL" id="QNM10334.1"/>
    </source>
</evidence>
<feature type="transmembrane region" description="Helical" evidence="1">
    <location>
        <begin position="259"/>
        <end position="285"/>
    </location>
</feature>
<keyword evidence="1" id="KW-0812">Transmembrane</keyword>
<feature type="transmembrane region" description="Helical" evidence="1">
    <location>
        <begin position="215"/>
        <end position="239"/>
    </location>
</feature>
<dbReference type="GO" id="GO:0034228">
    <property type="term" value="F:ethanolamine transmembrane transporter activity"/>
    <property type="evidence" value="ECO:0007669"/>
    <property type="project" value="InterPro"/>
</dbReference>
<sequence length="396" mass="41880">MEILTSSLQEFWSTFSLSKLIMLLMVIFMIVGGIDKIRGNKHGYGERFDSGFQALGDLATAMIGMIALVPVIKIVLGNILGSFFSMIGADPSLFAGIVLGMDLGGYPLAMELARSEAVGLFTGMIVAAVMGINVVFNIPVGMGIIQKEDHPYMATGILIGFATIPIACIAGGGVMMASGFELTAADILFNTIPVAVVSILIILGLIFARNKMLKGFILFGKGVTALVTFGTMVAVFQYLTGIRLPLFHVMVEPDASGVIPLLDGIQVVGGIALVLLGAFPMVTFITRKFNAPLQKLGKKLDLDEHSIAGLIANLANNILTFQLLKDMSPKGKIFNCAFTVSAAFLLGDHLGFAANANQQMIVPMLAAKLAGGITALLLASVLWKKLLPGPETVKSN</sequence>
<dbReference type="Proteomes" id="UP000515860">
    <property type="component" value="Chromosome"/>
</dbReference>
<dbReference type="Pfam" id="PF04346">
    <property type="entry name" value="EutH"/>
    <property type="match status" value="1"/>
</dbReference>
<feature type="transmembrane region" description="Helical" evidence="1">
    <location>
        <begin position="152"/>
        <end position="175"/>
    </location>
</feature>
<dbReference type="EMBL" id="CP060635">
    <property type="protein sequence ID" value="QNM10334.1"/>
    <property type="molecule type" value="Genomic_DNA"/>
</dbReference>
<evidence type="ECO:0000313" key="3">
    <source>
        <dbReference type="Proteomes" id="UP000515860"/>
    </source>
</evidence>
<evidence type="ECO:0000256" key="1">
    <source>
        <dbReference type="SAM" id="Phobius"/>
    </source>
</evidence>
<gene>
    <name evidence="2" type="ORF">H9Q79_08755</name>
</gene>
<feature type="transmembrane region" description="Helical" evidence="1">
    <location>
        <begin position="55"/>
        <end position="76"/>
    </location>
</feature>
<dbReference type="InterPro" id="IPR007441">
    <property type="entry name" value="EutH"/>
</dbReference>
<dbReference type="GO" id="GO:0005886">
    <property type="term" value="C:plasma membrane"/>
    <property type="evidence" value="ECO:0007669"/>
    <property type="project" value="TreeGrafter"/>
</dbReference>
<keyword evidence="1" id="KW-1133">Transmembrane helix</keyword>
<name>A0A7G9GHQ2_9FIRM</name>